<dbReference type="Proteomes" id="UP001213799">
    <property type="component" value="Unassembled WGS sequence"/>
</dbReference>
<evidence type="ECO:0000256" key="1">
    <source>
        <dbReference type="SAM" id="Phobius"/>
    </source>
</evidence>
<dbReference type="AlphaFoldDB" id="A0AAD6E7R1"/>
<gene>
    <name evidence="2" type="ORF">N7537_006495</name>
</gene>
<dbReference type="GeneID" id="81587794"/>
<dbReference type="EMBL" id="JAQJAE010000003">
    <property type="protein sequence ID" value="KAJ5603539.1"/>
    <property type="molecule type" value="Genomic_DNA"/>
</dbReference>
<reference evidence="2" key="1">
    <citation type="journal article" date="2023" name="IMA Fungus">
        <title>Comparative genomic study of the Penicillium genus elucidates a diverse pangenome and 15 lateral gene transfer events.</title>
        <authorList>
            <person name="Petersen C."/>
            <person name="Sorensen T."/>
            <person name="Nielsen M.R."/>
            <person name="Sondergaard T.E."/>
            <person name="Sorensen J.L."/>
            <person name="Fitzpatrick D.A."/>
            <person name="Frisvad J.C."/>
            <person name="Nielsen K.L."/>
        </authorList>
    </citation>
    <scope>NUCLEOTIDE SEQUENCE</scope>
    <source>
        <strain evidence="2">IBT 12815</strain>
    </source>
</reference>
<reference evidence="2" key="2">
    <citation type="submission" date="2023-01" db="EMBL/GenBank/DDBJ databases">
        <authorList>
            <person name="Petersen C."/>
        </authorList>
    </citation>
    <scope>NUCLEOTIDE SEQUENCE</scope>
    <source>
        <strain evidence="2">IBT 12815</strain>
    </source>
</reference>
<keyword evidence="1" id="KW-1133">Transmembrane helix</keyword>
<sequence>MGKEKLLHAAGNRYDNAVGDGLRSILVSAFAYAIIAGFCVLMISWPRLCSITLAHRSLCLPPPLHLSIF</sequence>
<protein>
    <submittedName>
        <fullName evidence="2">Uncharacterized protein</fullName>
    </submittedName>
</protein>
<feature type="transmembrane region" description="Helical" evidence="1">
    <location>
        <begin position="25"/>
        <end position="45"/>
    </location>
</feature>
<dbReference type="RefSeq" id="XP_056753337.1">
    <property type="nucleotide sequence ID" value="XM_056897552.1"/>
</dbReference>
<proteinExistence type="predicted"/>
<evidence type="ECO:0000313" key="3">
    <source>
        <dbReference type="Proteomes" id="UP001213799"/>
    </source>
</evidence>
<keyword evidence="1" id="KW-0472">Membrane</keyword>
<name>A0AAD6E7R1_9EURO</name>
<evidence type="ECO:0000313" key="2">
    <source>
        <dbReference type="EMBL" id="KAJ5603539.1"/>
    </source>
</evidence>
<organism evidence="2 3">
    <name type="scientific">Penicillium hordei</name>
    <dbReference type="NCBI Taxonomy" id="40994"/>
    <lineage>
        <taxon>Eukaryota</taxon>
        <taxon>Fungi</taxon>
        <taxon>Dikarya</taxon>
        <taxon>Ascomycota</taxon>
        <taxon>Pezizomycotina</taxon>
        <taxon>Eurotiomycetes</taxon>
        <taxon>Eurotiomycetidae</taxon>
        <taxon>Eurotiales</taxon>
        <taxon>Aspergillaceae</taxon>
        <taxon>Penicillium</taxon>
    </lineage>
</organism>
<keyword evidence="3" id="KW-1185">Reference proteome</keyword>
<keyword evidence="1" id="KW-0812">Transmembrane</keyword>
<comment type="caution">
    <text evidence="2">The sequence shown here is derived from an EMBL/GenBank/DDBJ whole genome shotgun (WGS) entry which is preliminary data.</text>
</comment>
<accession>A0AAD6E7R1</accession>